<dbReference type="AlphaFoldDB" id="J1JMZ5"/>
<protein>
    <submittedName>
        <fullName evidence="1">Uncharacterized protein</fullName>
    </submittedName>
</protein>
<dbReference type="HOGENOM" id="CLU_1955301_0_0_5"/>
<accession>J1JMZ5</accession>
<reference evidence="1 2" key="1">
    <citation type="submission" date="2012-03" db="EMBL/GenBank/DDBJ databases">
        <title>The Genome Sequence of Bartonella vinsonii subsp. arupensis OK-94-513.</title>
        <authorList>
            <consortium name="The Broad Institute Genome Sequencing Platform"/>
            <consortium name="The Broad Institute Genome Sequencing Center for Infectious Disease"/>
            <person name="Feldgarden M."/>
            <person name="Kirby J."/>
            <person name="Kosoy M."/>
            <person name="Birtles R."/>
            <person name="Probert W.S."/>
            <person name="Chiaraviglio L."/>
            <person name="Young S.K."/>
            <person name="Zeng Q."/>
            <person name="Gargeya S."/>
            <person name="Fitzgerald M."/>
            <person name="Haas B."/>
            <person name="Abouelleil A."/>
            <person name="Alvarado L."/>
            <person name="Arachchi H.M."/>
            <person name="Berlin A."/>
            <person name="Chapman S.B."/>
            <person name="Gearin G."/>
            <person name="Goldberg J."/>
            <person name="Griggs A."/>
            <person name="Gujja S."/>
            <person name="Hansen M."/>
            <person name="Heiman D."/>
            <person name="Howarth C."/>
            <person name="Larimer J."/>
            <person name="Lui A."/>
            <person name="MacDonald P.J.P."/>
            <person name="McCowen C."/>
            <person name="Montmayeur A."/>
            <person name="Murphy C."/>
            <person name="Neiman D."/>
            <person name="Pearson M."/>
            <person name="Priest M."/>
            <person name="Roberts A."/>
            <person name="Saif S."/>
            <person name="Shea T."/>
            <person name="Sisk P."/>
            <person name="Stolte C."/>
            <person name="Sykes S."/>
            <person name="Wortman J."/>
            <person name="Nusbaum C."/>
            <person name="Birren B."/>
        </authorList>
    </citation>
    <scope>NUCLEOTIDE SEQUENCE [LARGE SCALE GENOMIC DNA]</scope>
    <source>
        <strain evidence="1 2">OK-94-513</strain>
    </source>
</reference>
<proteinExistence type="predicted"/>
<sequence length="128" mass="14296">MVEGKGEFWDFRFESEFVLSSSFDDTDLLLIPDFIWSGYPFLPVSDFRVTTGVGDPVIGPKVLWRSSASHPLSVTPSVPFSESVCPVVPQVLTYLLLSNALFRIGVVDLNNQNKQLETLGTVFRQLLN</sequence>
<name>J1JMZ5_BARVI</name>
<dbReference type="Proteomes" id="UP000002304">
    <property type="component" value="Unassembled WGS sequence"/>
</dbReference>
<evidence type="ECO:0000313" key="2">
    <source>
        <dbReference type="Proteomes" id="UP000002304"/>
    </source>
</evidence>
<organism evidence="1 2">
    <name type="scientific">Bartonella vinsonii subsp. arupensis OK-94-513</name>
    <dbReference type="NCBI Taxonomy" id="1094562"/>
    <lineage>
        <taxon>Bacteria</taxon>
        <taxon>Pseudomonadati</taxon>
        <taxon>Pseudomonadota</taxon>
        <taxon>Alphaproteobacteria</taxon>
        <taxon>Hyphomicrobiales</taxon>
        <taxon>Bartonellaceae</taxon>
        <taxon>Bartonella</taxon>
    </lineage>
</organism>
<evidence type="ECO:0000313" key="1">
    <source>
        <dbReference type="EMBL" id="EJF86102.1"/>
    </source>
</evidence>
<comment type="caution">
    <text evidence="1">The sequence shown here is derived from an EMBL/GenBank/DDBJ whole genome shotgun (WGS) entry which is preliminary data.</text>
</comment>
<gene>
    <name evidence="1" type="ORF">ME1_01412</name>
</gene>
<dbReference type="EMBL" id="AILZ01000043">
    <property type="protein sequence ID" value="EJF86102.1"/>
    <property type="molecule type" value="Genomic_DNA"/>
</dbReference>
<dbReference type="PATRIC" id="fig|1094562.3.peg.1542"/>